<evidence type="ECO:0000313" key="3">
    <source>
        <dbReference type="Proteomes" id="UP000256572"/>
    </source>
</evidence>
<gene>
    <name evidence="2" type="ORF">CJF59_00180</name>
</gene>
<name>A0AAN1PFC4_9PROT</name>
<protein>
    <submittedName>
        <fullName evidence="2">Uncharacterized protein</fullName>
    </submittedName>
</protein>
<sequence length="112" mass="11823">MNSKAHFAGPTLVVDNGKDEDNSRIGGSGGGDDGDMERRIAKLEDKLETLQVTLTSIQVTLATVATKNDVKNVEVELAGIKGKIDNIPTTAKVAAIIAIVGALLKLVPWLTR</sequence>
<dbReference type="RefSeq" id="WP_035352102.1">
    <property type="nucleotide sequence ID" value="NZ_CP023189.1"/>
</dbReference>
<accession>A0AAN1PFC4</accession>
<evidence type="ECO:0000313" key="2">
    <source>
        <dbReference type="EMBL" id="AXM99162.1"/>
    </source>
</evidence>
<evidence type="ECO:0000256" key="1">
    <source>
        <dbReference type="SAM" id="MobiDB-lite"/>
    </source>
</evidence>
<reference evidence="2 3" key="1">
    <citation type="submission" date="2017-09" db="EMBL/GenBank/DDBJ databases">
        <authorList>
            <person name="Kim K.H."/>
            <person name="Chun B.H."/>
            <person name="Han G.S."/>
            <person name="Hyun S.G."/>
            <person name="Jeon C.O."/>
        </authorList>
    </citation>
    <scope>NUCLEOTIDE SEQUENCE [LARGE SCALE GENOMIC DNA]</scope>
    <source>
        <strain evidence="2 3">SH</strain>
    </source>
</reference>
<dbReference type="EMBL" id="CP023189">
    <property type="protein sequence ID" value="AXM99162.1"/>
    <property type="molecule type" value="Genomic_DNA"/>
</dbReference>
<reference evidence="2 3" key="2">
    <citation type="submission" date="2018-08" db="EMBL/GenBank/DDBJ databases">
        <title>Acetobacter oryzifermentans sp. nov., isolated from Korea traditional vinegar and reclassification of Acetobacter pasteurianus subsp. ascendens (Henneberg 1898) as Acetobacter ascendens comb. nov.</title>
        <authorList>
            <person name="Cho G.Y."/>
            <person name="Lee S.H."/>
        </authorList>
    </citation>
    <scope>NUCLEOTIDE SEQUENCE [LARGE SCALE GENOMIC DNA]</scope>
    <source>
        <strain evidence="2 3">SH</strain>
    </source>
</reference>
<dbReference type="Proteomes" id="UP000256572">
    <property type="component" value="Chromosome"/>
</dbReference>
<organism evidence="2 3">
    <name type="scientific">Acetobacter pomorum</name>
    <dbReference type="NCBI Taxonomy" id="65959"/>
    <lineage>
        <taxon>Bacteria</taxon>
        <taxon>Pseudomonadati</taxon>
        <taxon>Pseudomonadota</taxon>
        <taxon>Alphaproteobacteria</taxon>
        <taxon>Acetobacterales</taxon>
        <taxon>Acetobacteraceae</taxon>
        <taxon>Acetobacter</taxon>
    </lineage>
</organism>
<proteinExistence type="predicted"/>
<feature type="region of interest" description="Disordered" evidence="1">
    <location>
        <begin position="1"/>
        <end position="37"/>
    </location>
</feature>
<dbReference type="AlphaFoldDB" id="A0AAN1PFC4"/>